<dbReference type="SMART" id="SM00959">
    <property type="entry name" value="Rho_N"/>
    <property type="match status" value="1"/>
</dbReference>
<name>A0A420W989_9BACT</name>
<feature type="domain" description="Rho termination factor-like N-terminal" evidence="1">
    <location>
        <begin position="8"/>
        <end position="49"/>
    </location>
</feature>
<evidence type="ECO:0000313" key="2">
    <source>
        <dbReference type="EMBL" id="RKQ63896.1"/>
    </source>
</evidence>
<comment type="caution">
    <text evidence="2">The sequence shown here is derived from an EMBL/GenBank/DDBJ whole genome shotgun (WGS) entry which is preliminary data.</text>
</comment>
<dbReference type="Gene3D" id="1.10.720.10">
    <property type="match status" value="1"/>
</dbReference>
<dbReference type="Pfam" id="PF07498">
    <property type="entry name" value="Rho_N"/>
    <property type="match status" value="1"/>
</dbReference>
<protein>
    <submittedName>
        <fullName evidence="2">Rho termination factor-like protein</fullName>
    </submittedName>
</protein>
<dbReference type="RefSeq" id="WP_121170187.1">
    <property type="nucleotide sequence ID" value="NZ_RBIE01000001.1"/>
</dbReference>
<evidence type="ECO:0000313" key="3">
    <source>
        <dbReference type="Proteomes" id="UP000280881"/>
    </source>
</evidence>
<dbReference type="EMBL" id="RBIE01000001">
    <property type="protein sequence ID" value="RKQ63896.1"/>
    <property type="molecule type" value="Genomic_DNA"/>
</dbReference>
<organism evidence="2 3">
    <name type="scientific">Thermovibrio guaymasensis</name>
    <dbReference type="NCBI Taxonomy" id="240167"/>
    <lineage>
        <taxon>Bacteria</taxon>
        <taxon>Pseudomonadati</taxon>
        <taxon>Aquificota</taxon>
        <taxon>Aquificia</taxon>
        <taxon>Desulfurobacteriales</taxon>
        <taxon>Desulfurobacteriaceae</taxon>
        <taxon>Thermovibrio</taxon>
    </lineage>
</organism>
<dbReference type="InterPro" id="IPR036269">
    <property type="entry name" value="Rho_N_sf"/>
</dbReference>
<sequence>MKSWKLEELKSLKKKEFYSIAKELKIRGRGKMRKSELLEAIAKIFGRTGLALRN</sequence>
<dbReference type="Proteomes" id="UP000280881">
    <property type="component" value="Unassembled WGS sequence"/>
</dbReference>
<dbReference type="OrthoDB" id="3731224at2"/>
<dbReference type="InterPro" id="IPR011112">
    <property type="entry name" value="Rho-like_N"/>
</dbReference>
<accession>A0A420W989</accession>
<dbReference type="SUPFAM" id="SSF68912">
    <property type="entry name" value="Rho N-terminal domain-like"/>
    <property type="match status" value="1"/>
</dbReference>
<reference evidence="2 3" key="1">
    <citation type="submission" date="2018-10" db="EMBL/GenBank/DDBJ databases">
        <title>Genomic Encyclopedia of Type Strains, Phase IV (KMG-IV): sequencing the most valuable type-strain genomes for metagenomic binning, comparative biology and taxonomic classification.</title>
        <authorList>
            <person name="Goeker M."/>
        </authorList>
    </citation>
    <scope>NUCLEOTIDE SEQUENCE [LARGE SCALE GENOMIC DNA]</scope>
    <source>
        <strain evidence="2 3">DSM 15521</strain>
    </source>
</reference>
<proteinExistence type="predicted"/>
<keyword evidence="3" id="KW-1185">Reference proteome</keyword>
<dbReference type="GO" id="GO:0006353">
    <property type="term" value="P:DNA-templated transcription termination"/>
    <property type="evidence" value="ECO:0007669"/>
    <property type="project" value="InterPro"/>
</dbReference>
<evidence type="ECO:0000259" key="1">
    <source>
        <dbReference type="SMART" id="SM00959"/>
    </source>
</evidence>
<gene>
    <name evidence="2" type="ORF">C7457_0783</name>
</gene>
<dbReference type="AlphaFoldDB" id="A0A420W989"/>